<keyword evidence="1" id="KW-1003">Cell membrane</keyword>
<evidence type="ECO:0000313" key="4">
    <source>
        <dbReference type="EMBL" id="RUA22607.1"/>
    </source>
</evidence>
<gene>
    <name evidence="4" type="ORF">DSL92_04755</name>
</gene>
<dbReference type="InterPro" id="IPR010656">
    <property type="entry name" value="DctM"/>
</dbReference>
<keyword evidence="1" id="KW-0997">Cell inner membrane</keyword>
<keyword evidence="2" id="KW-1133">Transmembrane helix</keyword>
<keyword evidence="2" id="KW-0812">Transmembrane</keyword>
<name>A0A432JJ82_9GAMM</name>
<dbReference type="Pfam" id="PF06808">
    <property type="entry name" value="DctM"/>
    <property type="match status" value="1"/>
</dbReference>
<proteinExistence type="predicted"/>
<organism evidence="4">
    <name type="scientific">Billgrantia gudaonensis</name>
    <dbReference type="NCBI Taxonomy" id="376427"/>
    <lineage>
        <taxon>Bacteria</taxon>
        <taxon>Pseudomonadati</taxon>
        <taxon>Pseudomonadota</taxon>
        <taxon>Gammaproteobacteria</taxon>
        <taxon>Oceanospirillales</taxon>
        <taxon>Halomonadaceae</taxon>
        <taxon>Billgrantia</taxon>
    </lineage>
</organism>
<accession>A0A432JJ82</accession>
<reference evidence="4" key="1">
    <citation type="submission" date="2018-12" db="EMBL/GenBank/DDBJ databases">
        <authorList>
            <person name="Jadhav K."/>
            <person name="Kushwaha B."/>
            <person name="Jadhav I."/>
        </authorList>
    </citation>
    <scope>NUCLEOTIDE SEQUENCE [LARGE SCALE GENOMIC DNA]</scope>
    <source>
        <strain evidence="4">SBS 10</strain>
    </source>
</reference>
<dbReference type="GO" id="GO:0005886">
    <property type="term" value="C:plasma membrane"/>
    <property type="evidence" value="ECO:0007669"/>
    <property type="project" value="UniProtKB-SubCell"/>
</dbReference>
<evidence type="ECO:0000256" key="1">
    <source>
        <dbReference type="RuleBase" id="RU369079"/>
    </source>
</evidence>
<keyword evidence="1" id="KW-0813">Transport</keyword>
<feature type="transmembrane region" description="Helical" evidence="2">
    <location>
        <begin position="12"/>
        <end position="38"/>
    </location>
</feature>
<dbReference type="AlphaFoldDB" id="A0A432JJ82"/>
<comment type="caution">
    <text evidence="4">The sequence shown here is derived from an EMBL/GenBank/DDBJ whole genome shotgun (WGS) entry which is preliminary data.</text>
</comment>
<comment type="subcellular location">
    <subcellularLocation>
        <location evidence="1">Cell inner membrane</location>
        <topology evidence="1">Multi-pass membrane protein</topology>
    </subcellularLocation>
</comment>
<evidence type="ECO:0000256" key="2">
    <source>
        <dbReference type="SAM" id="Phobius"/>
    </source>
</evidence>
<sequence length="71" mass="8291">MPEFTLERIPTLIANFLAALPVPFWIVLAVILLLLLFIGMFMETVAASSCWHRFWCRWSCRWGWTRCISAS</sequence>
<evidence type="ECO:0000259" key="3">
    <source>
        <dbReference type="Pfam" id="PF06808"/>
    </source>
</evidence>
<comment type="function">
    <text evidence="1">Part of the tripartite ATP-independent periplasmic (TRAP) transport system.</text>
</comment>
<protein>
    <submittedName>
        <fullName evidence="4">TRAP transporter large permease subunit</fullName>
    </submittedName>
</protein>
<dbReference type="EMBL" id="RXHI01000013">
    <property type="protein sequence ID" value="RUA22607.1"/>
    <property type="molecule type" value="Genomic_DNA"/>
</dbReference>
<dbReference type="GO" id="GO:0022857">
    <property type="term" value="F:transmembrane transporter activity"/>
    <property type="evidence" value="ECO:0007669"/>
    <property type="project" value="UniProtKB-UniRule"/>
</dbReference>
<keyword evidence="2" id="KW-0472">Membrane</keyword>
<feature type="domain" description="TRAP C4-dicarboxylate transport system permease DctM subunit" evidence="3">
    <location>
        <begin position="4"/>
        <end position="47"/>
    </location>
</feature>